<dbReference type="EMBL" id="OX459939">
    <property type="protein sequence ID" value="CAI9170563.1"/>
    <property type="molecule type" value="Genomic_DNA"/>
</dbReference>
<keyword evidence="3" id="KW-1185">Reference proteome</keyword>
<evidence type="ECO:0000313" key="2">
    <source>
        <dbReference type="EMBL" id="CAI9170563.1"/>
    </source>
</evidence>
<evidence type="ECO:0000313" key="3">
    <source>
        <dbReference type="Proteomes" id="UP001176941"/>
    </source>
</evidence>
<organism evidence="2 3">
    <name type="scientific">Rangifer tarandus platyrhynchus</name>
    <name type="common">Svalbard reindeer</name>
    <dbReference type="NCBI Taxonomy" id="3082113"/>
    <lineage>
        <taxon>Eukaryota</taxon>
        <taxon>Metazoa</taxon>
        <taxon>Chordata</taxon>
        <taxon>Craniata</taxon>
        <taxon>Vertebrata</taxon>
        <taxon>Euteleostomi</taxon>
        <taxon>Mammalia</taxon>
        <taxon>Eutheria</taxon>
        <taxon>Laurasiatheria</taxon>
        <taxon>Artiodactyla</taxon>
        <taxon>Ruminantia</taxon>
        <taxon>Pecora</taxon>
        <taxon>Cervidae</taxon>
        <taxon>Odocoileinae</taxon>
        <taxon>Rangifer</taxon>
    </lineage>
</organism>
<sequence length="128" mass="14123">MRSAERRSAPTLRAGTGRRMRRMGRPHTCSLAPPLPPNRVGSAASAGEAWDCTAFSAQLQAPQGSGRNRATLCFGDLWARQWGQCVSRGRSRGSGFWYRPMKVGVGHRVCTAFRLRLWEPGRSHGRGD</sequence>
<reference evidence="2" key="1">
    <citation type="submission" date="2023-04" db="EMBL/GenBank/DDBJ databases">
        <authorList>
            <consortium name="ELIXIR-Norway"/>
        </authorList>
    </citation>
    <scope>NUCLEOTIDE SEQUENCE [LARGE SCALE GENOMIC DNA]</scope>
</reference>
<dbReference type="Proteomes" id="UP001176941">
    <property type="component" value="Chromosome 3"/>
</dbReference>
<name>A0ABN8ZAM3_RANTA</name>
<gene>
    <name evidence="2" type="ORF">MRATA1EN1_LOCUS19525</name>
</gene>
<evidence type="ECO:0000256" key="1">
    <source>
        <dbReference type="SAM" id="MobiDB-lite"/>
    </source>
</evidence>
<proteinExistence type="predicted"/>
<feature type="compositionally biased region" description="Basic residues" evidence="1">
    <location>
        <begin position="16"/>
        <end position="25"/>
    </location>
</feature>
<protein>
    <submittedName>
        <fullName evidence="2">Uncharacterized protein</fullName>
    </submittedName>
</protein>
<accession>A0ABN8ZAM3</accession>
<feature type="region of interest" description="Disordered" evidence="1">
    <location>
        <begin position="1"/>
        <end position="43"/>
    </location>
</feature>